<evidence type="ECO:0000313" key="5">
    <source>
        <dbReference type="Proteomes" id="UP000006512"/>
    </source>
</evidence>
<evidence type="ECO:0000256" key="1">
    <source>
        <dbReference type="ARBA" id="ARBA00022679"/>
    </source>
</evidence>
<dbReference type="Proteomes" id="UP000006512">
    <property type="component" value="Unassembled WGS sequence"/>
</dbReference>
<dbReference type="GO" id="GO:0004792">
    <property type="term" value="F:thiosulfate-cyanide sulfurtransferase activity"/>
    <property type="evidence" value="ECO:0007669"/>
    <property type="project" value="InterPro"/>
</dbReference>
<dbReference type="EC" id="2.8.1.2" evidence="4"/>
<dbReference type="Gene3D" id="3.40.250.10">
    <property type="entry name" value="Rhodanese-like domain"/>
    <property type="match status" value="2"/>
</dbReference>
<dbReference type="CDD" id="cd01449">
    <property type="entry name" value="TST_Repeat_2"/>
    <property type="match status" value="1"/>
</dbReference>
<proteinExistence type="predicted"/>
<feature type="domain" description="Rhodanese" evidence="3">
    <location>
        <begin position="167"/>
        <end position="276"/>
    </location>
</feature>
<dbReference type="PANTHER" id="PTHR11364">
    <property type="entry name" value="THIOSULFATE SULFERTANSFERASE"/>
    <property type="match status" value="1"/>
</dbReference>
<dbReference type="Pfam" id="PF00581">
    <property type="entry name" value="Rhodanese"/>
    <property type="match status" value="2"/>
</dbReference>
<keyword evidence="2" id="KW-0677">Repeat</keyword>
<evidence type="ECO:0000256" key="2">
    <source>
        <dbReference type="ARBA" id="ARBA00022737"/>
    </source>
</evidence>
<dbReference type="EMBL" id="GL883079">
    <property type="protein sequence ID" value="EGF90589.1"/>
    <property type="molecule type" value="Genomic_DNA"/>
</dbReference>
<dbReference type="HOGENOM" id="CLU_031618_3_0_5"/>
<dbReference type="SMART" id="SM00450">
    <property type="entry name" value="RHOD"/>
    <property type="match status" value="2"/>
</dbReference>
<dbReference type="InterPro" id="IPR045078">
    <property type="entry name" value="TST/MPST-like"/>
</dbReference>
<accession>F4QQV2</accession>
<name>F4QQV2_9CAUL</name>
<protein>
    <submittedName>
        <fullName evidence="4">Thiosulfate sulfurtransferase</fullName>
        <ecNumber evidence="4">2.8.1.2</ecNumber>
    </submittedName>
</protein>
<reference evidence="5" key="1">
    <citation type="submission" date="2011-03" db="EMBL/GenBank/DDBJ databases">
        <title>Draft genome sequence of Brevundimonas diminuta.</title>
        <authorList>
            <person name="Brown P.J.B."/>
            <person name="Buechlein A."/>
            <person name="Hemmerich C."/>
            <person name="Brun Y.V."/>
        </authorList>
    </citation>
    <scope>NUCLEOTIDE SEQUENCE [LARGE SCALE GENOMIC DNA]</scope>
    <source>
        <strain evidence="5">C19</strain>
    </source>
</reference>
<dbReference type="eggNOG" id="COG2897">
    <property type="taxonomic scope" value="Bacteria"/>
</dbReference>
<dbReference type="AlphaFoldDB" id="F4QQV2"/>
<dbReference type="GO" id="GO:0016784">
    <property type="term" value="F:3-mercaptopyruvate sulfurtransferase activity"/>
    <property type="evidence" value="ECO:0007669"/>
    <property type="project" value="UniProtKB-EC"/>
</dbReference>
<sequence>MPIAAGETGMTTQIDAFELDALIAADAVKVIDGSWALDGTDMRALYEQEHIPGAQFFDIEAISDHTTGLPHMAPSPEHFGEAVGRMGVSAGDHVVIYDRQGLFSAARVWWTFTVMGHSKVQVLRGGLPAWKAAGFALEGNKPVPAPAIYTPRPTAGSIIDRKALMDTPNRYLVLDARSRARFEGTAPEPRAGLRSGHIPGSRSLPFAELIQDGALRPEAELRDILTAVGVHDGATVVTSCGSGVTAAIISMALAETGHTSGLLYDGSWAEWGQHSLDTPVVTGAS</sequence>
<dbReference type="InterPro" id="IPR001763">
    <property type="entry name" value="Rhodanese-like_dom"/>
</dbReference>
<organism evidence="4 5">
    <name type="scientific">Asticcacaulis biprosthecium C19</name>
    <dbReference type="NCBI Taxonomy" id="715226"/>
    <lineage>
        <taxon>Bacteria</taxon>
        <taxon>Pseudomonadati</taxon>
        <taxon>Pseudomonadota</taxon>
        <taxon>Alphaproteobacteria</taxon>
        <taxon>Caulobacterales</taxon>
        <taxon>Caulobacteraceae</taxon>
        <taxon>Asticcacaulis</taxon>
    </lineage>
</organism>
<keyword evidence="5" id="KW-1185">Reference proteome</keyword>
<dbReference type="PROSITE" id="PS50206">
    <property type="entry name" value="RHODANESE_3"/>
    <property type="match status" value="2"/>
</dbReference>
<evidence type="ECO:0000313" key="4">
    <source>
        <dbReference type="EMBL" id="EGF90589.1"/>
    </source>
</evidence>
<dbReference type="PROSITE" id="PS00380">
    <property type="entry name" value="RHODANESE_1"/>
    <property type="match status" value="1"/>
</dbReference>
<dbReference type="STRING" id="715226.ABI_36140"/>
<dbReference type="PANTHER" id="PTHR11364:SF27">
    <property type="entry name" value="SULFURTRANSFERASE"/>
    <property type="match status" value="1"/>
</dbReference>
<gene>
    <name evidence="4" type="ORF">ABI_36140</name>
</gene>
<dbReference type="SUPFAM" id="SSF52821">
    <property type="entry name" value="Rhodanese/Cell cycle control phosphatase"/>
    <property type="match status" value="2"/>
</dbReference>
<feature type="domain" description="Rhodanese" evidence="3">
    <location>
        <begin position="24"/>
        <end position="139"/>
    </location>
</feature>
<dbReference type="CDD" id="cd01448">
    <property type="entry name" value="TST_Repeat_1"/>
    <property type="match status" value="1"/>
</dbReference>
<dbReference type="InterPro" id="IPR036873">
    <property type="entry name" value="Rhodanese-like_dom_sf"/>
</dbReference>
<dbReference type="InterPro" id="IPR001307">
    <property type="entry name" value="Thiosulphate_STrfase_CS"/>
</dbReference>
<evidence type="ECO:0000259" key="3">
    <source>
        <dbReference type="PROSITE" id="PS50206"/>
    </source>
</evidence>
<keyword evidence="1 4" id="KW-0808">Transferase</keyword>